<sequence>MAGREPCRKEQIKLFLFTRKDFATTKLVKKTKRHKSLITKIIAKWNPIGSVVSRKGKGRKRIKNSLVWTEESSKSDVKQGDICDQNVYRRTRGKPFISNRNQRRCLKWGRDHRAWTINDRKHVRWTDDIKFKSFRSLSGQFEGKFDPIPWKPENSGRLLFSTKLGALTSAKTVTMWFQDRKIKILSRVVQSPDQVPRNIYGQKSNTKLPTGLHLVRKA</sequence>
<dbReference type="AlphaFoldDB" id="A0A226DQX6"/>
<evidence type="ECO:0000313" key="2">
    <source>
        <dbReference type="Proteomes" id="UP000198287"/>
    </source>
</evidence>
<dbReference type="Proteomes" id="UP000198287">
    <property type="component" value="Unassembled WGS sequence"/>
</dbReference>
<comment type="caution">
    <text evidence="1">The sequence shown here is derived from an EMBL/GenBank/DDBJ whole genome shotgun (WGS) entry which is preliminary data.</text>
</comment>
<proteinExistence type="predicted"/>
<accession>A0A226DQX6</accession>
<evidence type="ECO:0000313" key="1">
    <source>
        <dbReference type="EMBL" id="OXA47603.1"/>
    </source>
</evidence>
<dbReference type="EMBL" id="LNIX01000013">
    <property type="protein sequence ID" value="OXA47603.1"/>
    <property type="molecule type" value="Genomic_DNA"/>
</dbReference>
<protein>
    <submittedName>
        <fullName evidence="1">Uncharacterized protein</fullName>
    </submittedName>
</protein>
<name>A0A226DQX6_FOLCA</name>
<organism evidence="1 2">
    <name type="scientific">Folsomia candida</name>
    <name type="common">Springtail</name>
    <dbReference type="NCBI Taxonomy" id="158441"/>
    <lineage>
        <taxon>Eukaryota</taxon>
        <taxon>Metazoa</taxon>
        <taxon>Ecdysozoa</taxon>
        <taxon>Arthropoda</taxon>
        <taxon>Hexapoda</taxon>
        <taxon>Collembola</taxon>
        <taxon>Entomobryomorpha</taxon>
        <taxon>Isotomoidea</taxon>
        <taxon>Isotomidae</taxon>
        <taxon>Proisotominae</taxon>
        <taxon>Folsomia</taxon>
    </lineage>
</organism>
<gene>
    <name evidence="1" type="ORF">Fcan01_17603</name>
</gene>
<keyword evidence="2" id="KW-1185">Reference proteome</keyword>
<reference evidence="1 2" key="1">
    <citation type="submission" date="2015-12" db="EMBL/GenBank/DDBJ databases">
        <title>The genome of Folsomia candida.</title>
        <authorList>
            <person name="Faddeeva A."/>
            <person name="Derks M.F."/>
            <person name="Anvar Y."/>
            <person name="Smit S."/>
            <person name="Van Straalen N."/>
            <person name="Roelofs D."/>
        </authorList>
    </citation>
    <scope>NUCLEOTIDE SEQUENCE [LARGE SCALE GENOMIC DNA]</scope>
    <source>
        <strain evidence="1 2">VU population</strain>
        <tissue evidence="1">Whole body</tissue>
    </source>
</reference>